<dbReference type="SUPFAM" id="SSF52540">
    <property type="entry name" value="P-loop containing nucleoside triphosphate hydrolases"/>
    <property type="match status" value="1"/>
</dbReference>
<dbReference type="Gene3D" id="3.40.50.300">
    <property type="entry name" value="P-loop containing nucleotide triphosphate hydrolases"/>
    <property type="match status" value="1"/>
</dbReference>
<dbReference type="NCBIfam" id="TIGR00017">
    <property type="entry name" value="cmk"/>
    <property type="match status" value="1"/>
</dbReference>
<evidence type="ECO:0000256" key="7">
    <source>
        <dbReference type="ARBA" id="ARBA00048478"/>
    </source>
</evidence>
<dbReference type="RefSeq" id="WP_264846588.1">
    <property type="nucleotide sequence ID" value="NZ_BPMA01000023.1"/>
</dbReference>
<dbReference type="HAMAP" id="MF_00238">
    <property type="entry name" value="Cytidyl_kinase_type1"/>
    <property type="match status" value="1"/>
</dbReference>
<keyword evidence="2 8" id="KW-0808">Transferase</keyword>
<organism evidence="10 12">
    <name type="scientific">Capnocytophaga catalasegens</name>
    <dbReference type="NCBI Taxonomy" id="1004260"/>
    <lineage>
        <taxon>Bacteria</taxon>
        <taxon>Pseudomonadati</taxon>
        <taxon>Bacteroidota</taxon>
        <taxon>Flavobacteriia</taxon>
        <taxon>Flavobacteriales</taxon>
        <taxon>Flavobacteriaceae</taxon>
        <taxon>Capnocytophaga</taxon>
    </lineage>
</organism>
<dbReference type="GO" id="GO:0036431">
    <property type="term" value="F:dCMP kinase activity"/>
    <property type="evidence" value="ECO:0007669"/>
    <property type="project" value="InterPro"/>
</dbReference>
<evidence type="ECO:0000259" key="9">
    <source>
        <dbReference type="Pfam" id="PF02224"/>
    </source>
</evidence>
<comment type="catalytic activity">
    <reaction evidence="7 8">
        <text>CMP + ATP = CDP + ADP</text>
        <dbReference type="Rhea" id="RHEA:11600"/>
        <dbReference type="ChEBI" id="CHEBI:30616"/>
        <dbReference type="ChEBI" id="CHEBI:58069"/>
        <dbReference type="ChEBI" id="CHEBI:60377"/>
        <dbReference type="ChEBI" id="CHEBI:456216"/>
        <dbReference type="EC" id="2.7.4.25"/>
    </reaction>
</comment>
<evidence type="ECO:0000313" key="10">
    <source>
        <dbReference type="EMBL" id="GJM50164.1"/>
    </source>
</evidence>
<dbReference type="GO" id="GO:0005524">
    <property type="term" value="F:ATP binding"/>
    <property type="evidence" value="ECO:0007669"/>
    <property type="project" value="UniProtKB-UniRule"/>
</dbReference>
<dbReference type="CDD" id="cd02020">
    <property type="entry name" value="CMPK"/>
    <property type="match status" value="1"/>
</dbReference>
<accession>A0AAV5AU92</accession>
<evidence type="ECO:0000256" key="3">
    <source>
        <dbReference type="ARBA" id="ARBA00022741"/>
    </source>
</evidence>
<dbReference type="EMBL" id="BQKA01000023">
    <property type="protein sequence ID" value="GJM50164.1"/>
    <property type="molecule type" value="Genomic_DNA"/>
</dbReference>
<dbReference type="InterPro" id="IPR011994">
    <property type="entry name" value="Cytidylate_kinase_dom"/>
</dbReference>
<keyword evidence="13" id="KW-1185">Reference proteome</keyword>
<evidence type="ECO:0000313" key="11">
    <source>
        <dbReference type="EMBL" id="GJM52073.1"/>
    </source>
</evidence>
<gene>
    <name evidence="8 10" type="primary">cmk</name>
    <name evidence="10" type="ORF">RCZ15_11380</name>
    <name evidence="11" type="ORF">RCZ16_03910</name>
</gene>
<evidence type="ECO:0000313" key="13">
    <source>
        <dbReference type="Proteomes" id="UP001208692"/>
    </source>
</evidence>
<dbReference type="PANTHER" id="PTHR21299">
    <property type="entry name" value="CYTIDYLATE KINASE/PANTOATE-BETA-ALANINE LIGASE"/>
    <property type="match status" value="1"/>
</dbReference>
<dbReference type="GO" id="GO:0015949">
    <property type="term" value="P:nucleobase-containing small molecule interconversion"/>
    <property type="evidence" value="ECO:0007669"/>
    <property type="project" value="TreeGrafter"/>
</dbReference>
<comment type="caution">
    <text evidence="10">The sequence shown here is derived from an EMBL/GenBank/DDBJ whole genome shotgun (WGS) entry which is preliminary data.</text>
</comment>
<dbReference type="Pfam" id="PF02224">
    <property type="entry name" value="Cytidylate_kin"/>
    <property type="match status" value="1"/>
</dbReference>
<protein>
    <recommendedName>
        <fullName evidence="8">Cytidylate kinase</fullName>
        <shortName evidence="8">CK</shortName>
        <ecNumber evidence="8">2.7.4.25</ecNumber>
    </recommendedName>
    <alternativeName>
        <fullName evidence="8">Cytidine monophosphate kinase</fullName>
        <shortName evidence="8">CMP kinase</shortName>
    </alternativeName>
</protein>
<keyword evidence="5 8" id="KW-0067">ATP-binding</keyword>
<feature type="binding site" evidence="8">
    <location>
        <begin position="10"/>
        <end position="18"/>
    </location>
    <ligand>
        <name>ATP</name>
        <dbReference type="ChEBI" id="CHEBI:30616"/>
    </ligand>
</feature>
<keyword evidence="8" id="KW-0963">Cytoplasm</keyword>
<name>A0AAV5AU92_9FLAO</name>
<dbReference type="InterPro" id="IPR027417">
    <property type="entry name" value="P-loop_NTPase"/>
</dbReference>
<dbReference type="AlphaFoldDB" id="A0AAV5AU92"/>
<evidence type="ECO:0000256" key="1">
    <source>
        <dbReference type="ARBA" id="ARBA00009427"/>
    </source>
</evidence>
<comment type="similarity">
    <text evidence="1 8">Belongs to the cytidylate kinase family. Type 1 subfamily.</text>
</comment>
<evidence type="ECO:0000256" key="5">
    <source>
        <dbReference type="ARBA" id="ARBA00022840"/>
    </source>
</evidence>
<dbReference type="EMBL" id="BQKB01000008">
    <property type="protein sequence ID" value="GJM52073.1"/>
    <property type="molecule type" value="Genomic_DNA"/>
</dbReference>
<evidence type="ECO:0000313" key="12">
    <source>
        <dbReference type="Proteomes" id="UP001207736"/>
    </source>
</evidence>
<keyword evidence="4 8" id="KW-0418">Kinase</keyword>
<feature type="domain" description="Cytidylate kinase" evidence="9">
    <location>
        <begin position="6"/>
        <end position="238"/>
    </location>
</feature>
<comment type="catalytic activity">
    <reaction evidence="6 8">
        <text>dCMP + ATP = dCDP + ADP</text>
        <dbReference type="Rhea" id="RHEA:25094"/>
        <dbReference type="ChEBI" id="CHEBI:30616"/>
        <dbReference type="ChEBI" id="CHEBI:57566"/>
        <dbReference type="ChEBI" id="CHEBI:58593"/>
        <dbReference type="ChEBI" id="CHEBI:456216"/>
        <dbReference type="EC" id="2.7.4.25"/>
    </reaction>
</comment>
<evidence type="ECO:0000256" key="4">
    <source>
        <dbReference type="ARBA" id="ARBA00022777"/>
    </source>
</evidence>
<evidence type="ECO:0000256" key="2">
    <source>
        <dbReference type="ARBA" id="ARBA00022679"/>
    </source>
</evidence>
<dbReference type="GO" id="GO:0006220">
    <property type="term" value="P:pyrimidine nucleotide metabolic process"/>
    <property type="evidence" value="ECO:0007669"/>
    <property type="project" value="UniProtKB-UniRule"/>
</dbReference>
<reference evidence="10 13" key="1">
    <citation type="submission" date="2021-11" db="EMBL/GenBank/DDBJ databases">
        <title>Draft genome sequence of Capnocytophaga sp. strain KC07075 isolated from cat oral cavity.</title>
        <authorList>
            <person name="Suzuki M."/>
            <person name="Imaoka K."/>
            <person name="Kimura M."/>
            <person name="Morikawa S."/>
            <person name="Maeda K."/>
        </authorList>
    </citation>
    <scope>NUCLEOTIDE SEQUENCE</scope>
    <source>
        <strain evidence="10">KC07075</strain>
        <strain evidence="11 13">KC07079</strain>
    </source>
</reference>
<keyword evidence="3 8" id="KW-0547">Nucleotide-binding</keyword>
<dbReference type="Proteomes" id="UP001207736">
    <property type="component" value="Unassembled WGS sequence"/>
</dbReference>
<comment type="subcellular location">
    <subcellularLocation>
        <location evidence="8">Cytoplasm</location>
    </subcellularLocation>
</comment>
<dbReference type="GO" id="GO:0005829">
    <property type="term" value="C:cytosol"/>
    <property type="evidence" value="ECO:0007669"/>
    <property type="project" value="TreeGrafter"/>
</dbReference>
<dbReference type="PANTHER" id="PTHR21299:SF2">
    <property type="entry name" value="CYTIDYLATE KINASE"/>
    <property type="match status" value="1"/>
</dbReference>
<dbReference type="InterPro" id="IPR003136">
    <property type="entry name" value="Cytidylate_kin"/>
</dbReference>
<sequence>MNKIIIAIDGFSSTGKSTIAKQVAKELGYIYVDTGAMYRAVTYIAIQNDLCCATSFFDEKTKSFRCYETVDEEALLKVLKNSQLSFQYNEKLGFSEMFLDNQSIEKEIRGIEVANKVSMVAQLPQIRKYLVDLQRNMGKQKGIIMDGRDIGTIVFPNSELKIFMTASEQVRAQRRYDELIAKGEKITFDEVLKNVQQRDFLDTTRSQSPLRKAHDAIELDNTHTTIEQMVQQIVALARQKLQQTI</sequence>
<dbReference type="EC" id="2.7.4.25" evidence="8"/>
<evidence type="ECO:0000256" key="8">
    <source>
        <dbReference type="HAMAP-Rule" id="MF_00238"/>
    </source>
</evidence>
<proteinExistence type="inferred from homology"/>
<dbReference type="Proteomes" id="UP001208692">
    <property type="component" value="Unassembled WGS sequence"/>
</dbReference>
<evidence type="ECO:0000256" key="6">
    <source>
        <dbReference type="ARBA" id="ARBA00047615"/>
    </source>
</evidence>